<evidence type="ECO:0000313" key="3">
    <source>
        <dbReference type="Proteomes" id="UP000017700"/>
    </source>
</evidence>
<keyword evidence="3" id="KW-1185">Reference proteome</keyword>
<reference evidence="2" key="2">
    <citation type="submission" date="2013-09" db="EMBL/GenBank/DDBJ databases">
        <authorList>
            <person name="Wang G."/>
            <person name="Yang Y."/>
            <person name="Su Y."/>
        </authorList>
    </citation>
    <scope>NUCLEOTIDE SEQUENCE</scope>
    <source>
        <strain evidence="2">ATCC 39006</strain>
    </source>
</reference>
<evidence type="ECO:0000313" key="2">
    <source>
        <dbReference type="EMBL" id="AUH06454.1"/>
    </source>
</evidence>
<dbReference type="KEGG" id="sera:Ser39006_021470"/>
<dbReference type="RefSeq" id="WP_021014488.1">
    <property type="nucleotide sequence ID" value="NZ_CP025084.1"/>
</dbReference>
<evidence type="ECO:0000313" key="1">
    <source>
        <dbReference type="EMBL" id="AUH02132.1"/>
    </source>
</evidence>
<dbReference type="AlphaFoldDB" id="A0A2I5TC68"/>
<name>A0A2I5TC68_SERS3</name>
<dbReference type="KEGG" id="serq:CWC46_21475"/>
<sequence length="131" mass="14484">MSLIFGQNEIINMLSTAPAHNDRRAVAVIDEKCKVIYANSAFNAHFGLRSVPNTPVSIDDVLPVNVKFAYQDFITNSDVLSTRVVWDLLSDGFSKKNQGTLSFSKLNVENRVLSLVILNQENTDTTSHLAS</sequence>
<dbReference type="EMBL" id="CP025085">
    <property type="protein sequence ID" value="AUH02132.1"/>
    <property type="molecule type" value="Genomic_DNA"/>
</dbReference>
<evidence type="ECO:0000313" key="4">
    <source>
        <dbReference type="Proteomes" id="UP000233778"/>
    </source>
</evidence>
<dbReference type="Proteomes" id="UP000233778">
    <property type="component" value="Chromosome"/>
</dbReference>
<protein>
    <submittedName>
        <fullName evidence="2">Transcriptional regulator</fullName>
    </submittedName>
</protein>
<reference evidence="2" key="4">
    <citation type="submission" date="2017-11" db="EMBL/GenBank/DDBJ databases">
        <title>Complete genome sequence of Serratia sp. ATCC 39006.</title>
        <authorList>
            <person name="Hampton H.G."/>
            <person name="Jackson S.A."/>
            <person name="Jauregui R."/>
            <person name="Poulter G.T.M."/>
            <person name="Salmond G.P.C."/>
            <person name="Fineran P.C."/>
        </authorList>
    </citation>
    <scope>NUCLEOTIDE SEQUENCE</scope>
    <source>
        <strain evidence="2">ATCC 39006</strain>
    </source>
</reference>
<reference evidence="2 3" key="1">
    <citation type="journal article" date="2013" name="Genome Announc.">
        <title>Draft genome sequence of Serratia sp. strain ATCC 39006, a model bacterium for analysis of the biosynthesis and regulation of prodigiosin, a carbapenem, and gas vesicles.</title>
        <authorList>
            <person name="Fineran P.C."/>
            <person name="Iglesias Cans M.C."/>
            <person name="Ramsay J.P."/>
            <person name="Wilf N.M."/>
            <person name="Cossyleon D."/>
            <person name="McNeil M.B."/>
            <person name="Williamson N.R."/>
            <person name="Monson R.E."/>
            <person name="Becher S.A."/>
            <person name="Stanton J.A."/>
            <person name="Brugger K."/>
            <person name="Brown S.D."/>
            <person name="Salmond G.P."/>
        </authorList>
    </citation>
    <scope>NUCLEOTIDE SEQUENCE [LARGE SCALE GENOMIC DNA]</scope>
    <source>
        <strain evidence="2">ATCC 39006</strain>
        <strain evidence="3">ATCC 39006 / SC 11482</strain>
    </source>
</reference>
<dbReference type="Proteomes" id="UP000017700">
    <property type="component" value="Chromosome"/>
</dbReference>
<gene>
    <name evidence="1" type="ORF">CWC46_21475</name>
    <name evidence="2" type="ORF">Ser39006_021470</name>
</gene>
<reference evidence="1 4" key="3">
    <citation type="submission" date="2017-11" db="EMBL/GenBank/DDBJ databases">
        <title>Complete genome sequence of Serratia sp. ATCC 39006 LacA.</title>
        <authorList>
            <person name="Hampton H.G."/>
            <person name="Jackson S.A."/>
            <person name="Jauregui R."/>
            <person name="Poulter G.T.M."/>
            <person name="Salmond G.P.C."/>
            <person name="Fineran P.C."/>
        </authorList>
    </citation>
    <scope>NUCLEOTIDE SEQUENCE [LARGE SCALE GENOMIC DNA]</scope>
    <source>
        <strain evidence="1 4">ATCC 39006</strain>
    </source>
</reference>
<proteinExistence type="predicted"/>
<accession>A0A2I5TC68</accession>
<dbReference type="OrthoDB" id="6421312at2"/>
<dbReference type="EMBL" id="CP025084">
    <property type="protein sequence ID" value="AUH06454.1"/>
    <property type="molecule type" value="Genomic_DNA"/>
</dbReference>
<organism evidence="2 3">
    <name type="scientific">Serratia sp. (strain ATCC 39006)</name>
    <name type="common">Prodigiosinella confusarubida</name>
    <dbReference type="NCBI Taxonomy" id="104623"/>
    <lineage>
        <taxon>Bacteria</taxon>
        <taxon>Pseudomonadati</taxon>
        <taxon>Pseudomonadota</taxon>
        <taxon>Gammaproteobacteria</taxon>
        <taxon>Enterobacterales</taxon>
        <taxon>Pectobacteriaceae</taxon>
        <taxon>Prodigiosinella</taxon>
    </lineage>
</organism>